<keyword evidence="1" id="KW-1133">Transmembrane helix</keyword>
<name>A0A439CTU7_9PEZI</name>
<feature type="transmembrane region" description="Helical" evidence="1">
    <location>
        <begin position="261"/>
        <end position="284"/>
    </location>
</feature>
<evidence type="ECO:0000313" key="3">
    <source>
        <dbReference type="Proteomes" id="UP000286045"/>
    </source>
</evidence>
<proteinExistence type="predicted"/>
<accession>A0A439CTU7</accession>
<feature type="transmembrane region" description="Helical" evidence="1">
    <location>
        <begin position="56"/>
        <end position="77"/>
    </location>
</feature>
<sequence length="361" mass="41815">MSLAAVIRSAQQWAHFAFEIPLGHPLTAEQRYRRDTGLGISAPSAHRFVDVVRRDWVTVVWLFSLITLLSRALYAIISPESIWDIRYVLAVLCMIYSILAAILTYLAIRDMDHPTRIDLNIMEREPALIHCPICFLDTPSMDFISLHCYPPEDEDRNPDRALHSFHEDCLLLVYNDERNRGEVQHPCPTCRRIPLYYERHHGPPPHGILESSRLVWYIYSFFARRLQIRERFYRGRRPRPHRHDPLLSTPSHWVQILIEGLLLHMLLMTALVMLIRFTYLTLILPLSWPVWASVVYLPVAFFSIIPLRVVYLGFRMARLPVPATLVRAVNDIEAGASLLALILLLSLGLYHLAVIVFYAPL</sequence>
<protein>
    <submittedName>
        <fullName evidence="2">Uncharacterized protein</fullName>
    </submittedName>
</protein>
<comment type="caution">
    <text evidence="2">The sequence shown here is derived from an EMBL/GenBank/DDBJ whole genome shotgun (WGS) entry which is preliminary data.</text>
</comment>
<feature type="transmembrane region" description="Helical" evidence="1">
    <location>
        <begin position="290"/>
        <end position="314"/>
    </location>
</feature>
<dbReference type="SUPFAM" id="SSF57850">
    <property type="entry name" value="RING/U-box"/>
    <property type="match status" value="1"/>
</dbReference>
<dbReference type="Gene3D" id="3.30.40.10">
    <property type="entry name" value="Zinc/RING finger domain, C3HC4 (zinc finger)"/>
    <property type="match status" value="1"/>
</dbReference>
<dbReference type="Proteomes" id="UP000286045">
    <property type="component" value="Unassembled WGS sequence"/>
</dbReference>
<organism evidence="2 3">
    <name type="scientific">Xylaria grammica</name>
    <dbReference type="NCBI Taxonomy" id="363999"/>
    <lineage>
        <taxon>Eukaryota</taxon>
        <taxon>Fungi</taxon>
        <taxon>Dikarya</taxon>
        <taxon>Ascomycota</taxon>
        <taxon>Pezizomycotina</taxon>
        <taxon>Sordariomycetes</taxon>
        <taxon>Xylariomycetidae</taxon>
        <taxon>Xylariales</taxon>
        <taxon>Xylariaceae</taxon>
        <taxon>Xylaria</taxon>
    </lineage>
</organism>
<keyword evidence="3" id="KW-1185">Reference proteome</keyword>
<keyword evidence="1" id="KW-0472">Membrane</keyword>
<evidence type="ECO:0000313" key="2">
    <source>
        <dbReference type="EMBL" id="RWA05584.1"/>
    </source>
</evidence>
<dbReference type="AlphaFoldDB" id="A0A439CTU7"/>
<keyword evidence="1" id="KW-0812">Transmembrane</keyword>
<dbReference type="EMBL" id="RYZI01000424">
    <property type="protein sequence ID" value="RWA05584.1"/>
    <property type="molecule type" value="Genomic_DNA"/>
</dbReference>
<dbReference type="InterPro" id="IPR013083">
    <property type="entry name" value="Znf_RING/FYVE/PHD"/>
</dbReference>
<evidence type="ECO:0000256" key="1">
    <source>
        <dbReference type="SAM" id="Phobius"/>
    </source>
</evidence>
<reference evidence="2 3" key="1">
    <citation type="submission" date="2018-12" db="EMBL/GenBank/DDBJ databases">
        <title>Draft genome sequence of Xylaria grammica IHI A82.</title>
        <authorList>
            <person name="Buettner E."/>
            <person name="Kellner H."/>
        </authorList>
    </citation>
    <scope>NUCLEOTIDE SEQUENCE [LARGE SCALE GENOMIC DNA]</scope>
    <source>
        <strain evidence="2 3">IHI A82</strain>
    </source>
</reference>
<feature type="transmembrane region" description="Helical" evidence="1">
    <location>
        <begin position="89"/>
        <end position="108"/>
    </location>
</feature>
<gene>
    <name evidence="2" type="ORF">EKO27_g9529</name>
</gene>
<feature type="transmembrane region" description="Helical" evidence="1">
    <location>
        <begin position="335"/>
        <end position="359"/>
    </location>
</feature>